<sequence>MTTTTTHVSPVCAACETPGAEWSAPLGMPLCAACTTAAVGTPDRDPVRLGDILPVTAASLRASIPAPRPPRTGSLMTCRFCGARARWHRTVHGRWVAMEPGERPAAGVPRGERWYVAGDGTAVQLRGALPSDTCRVSHFSVCTAR</sequence>
<reference evidence="1 2" key="1">
    <citation type="submission" date="2024-06" db="EMBL/GenBank/DDBJ databases">
        <title>The Natural Products Discovery Center: Release of the First 8490 Sequenced Strains for Exploring Actinobacteria Biosynthetic Diversity.</title>
        <authorList>
            <person name="Kalkreuter E."/>
            <person name="Kautsar S.A."/>
            <person name="Yang D."/>
            <person name="Bader C.D."/>
            <person name="Teijaro C.N."/>
            <person name="Fluegel L."/>
            <person name="Davis C.M."/>
            <person name="Simpson J.R."/>
            <person name="Lauterbach L."/>
            <person name="Steele A.D."/>
            <person name="Gui C."/>
            <person name="Meng S."/>
            <person name="Li G."/>
            <person name="Viehrig K."/>
            <person name="Ye F."/>
            <person name="Su P."/>
            <person name="Kiefer A.F."/>
            <person name="Nichols A."/>
            <person name="Cepeda A.J."/>
            <person name="Yan W."/>
            <person name="Fan B."/>
            <person name="Jiang Y."/>
            <person name="Adhikari A."/>
            <person name="Zheng C.-J."/>
            <person name="Schuster L."/>
            <person name="Cowan T.M."/>
            <person name="Smanski M.J."/>
            <person name="Chevrette M.G."/>
            <person name="De Carvalho L.P.S."/>
            <person name="Shen B."/>
        </authorList>
    </citation>
    <scope>NUCLEOTIDE SEQUENCE [LARGE SCALE GENOMIC DNA]</scope>
    <source>
        <strain evidence="1 2">NPDC006337</strain>
    </source>
</reference>
<dbReference type="Proteomes" id="UP001550378">
    <property type="component" value="Unassembled WGS sequence"/>
</dbReference>
<gene>
    <name evidence="1" type="ORF">ABZ508_01240</name>
</gene>
<accession>A0ABV2VXJ4</accession>
<dbReference type="RefSeq" id="WP_234372181.1">
    <property type="nucleotide sequence ID" value="NZ_BAAASF010000007.1"/>
</dbReference>
<proteinExistence type="predicted"/>
<keyword evidence="2" id="KW-1185">Reference proteome</keyword>
<dbReference type="GeneID" id="300122495"/>
<dbReference type="InterPro" id="IPR045729">
    <property type="entry name" value="DUF6083"/>
</dbReference>
<evidence type="ECO:0000313" key="1">
    <source>
        <dbReference type="EMBL" id="MEU0705998.1"/>
    </source>
</evidence>
<organism evidence="1 2">
    <name type="scientific">Streptomyces lavendulocolor</name>
    <dbReference type="NCBI Taxonomy" id="67316"/>
    <lineage>
        <taxon>Bacteria</taxon>
        <taxon>Bacillati</taxon>
        <taxon>Actinomycetota</taxon>
        <taxon>Actinomycetes</taxon>
        <taxon>Kitasatosporales</taxon>
        <taxon>Streptomycetaceae</taxon>
        <taxon>Streptomyces</taxon>
    </lineage>
</organism>
<dbReference type="EMBL" id="JBEXZR010000001">
    <property type="protein sequence ID" value="MEU0705998.1"/>
    <property type="molecule type" value="Genomic_DNA"/>
</dbReference>
<protein>
    <submittedName>
        <fullName evidence="1">DUF6083 domain-containing protein</fullName>
    </submittedName>
</protein>
<dbReference type="Pfam" id="PF19561">
    <property type="entry name" value="DUF6083"/>
    <property type="match status" value="1"/>
</dbReference>
<comment type="caution">
    <text evidence="1">The sequence shown here is derived from an EMBL/GenBank/DDBJ whole genome shotgun (WGS) entry which is preliminary data.</text>
</comment>
<name>A0ABV2VXJ4_9ACTN</name>
<evidence type="ECO:0000313" key="2">
    <source>
        <dbReference type="Proteomes" id="UP001550378"/>
    </source>
</evidence>